<gene>
    <name evidence="2" type="ORF">A1O9_11912</name>
</gene>
<evidence type="ECO:0000313" key="2">
    <source>
        <dbReference type="EMBL" id="KEF51923.1"/>
    </source>
</evidence>
<dbReference type="EMBL" id="AMGV01000020">
    <property type="protein sequence ID" value="KEF51923.1"/>
    <property type="molecule type" value="Genomic_DNA"/>
</dbReference>
<comment type="caution">
    <text evidence="2">The sequence shown here is derived from an EMBL/GenBank/DDBJ whole genome shotgun (WGS) entry which is preliminary data.</text>
</comment>
<feature type="compositionally biased region" description="Low complexity" evidence="1">
    <location>
        <begin position="157"/>
        <end position="176"/>
    </location>
</feature>
<feature type="non-terminal residue" evidence="2">
    <location>
        <position position="219"/>
    </location>
</feature>
<dbReference type="RefSeq" id="XP_013254513.1">
    <property type="nucleotide sequence ID" value="XM_013399059.1"/>
</dbReference>
<sequence length="219" mass="24172">MCQSHTIHNLCGHTKIKTIVQCAEMTERLLKGALENQRTLINGRVVDFADFNEKTKCTHQLFVDVSDTLHIFPDMCDQCKSSGVVGNWMEQDPGAKLQIFRSWRLKRRAAVHAAPHEVQSNANGTRDEACKDIEDNESETLQFIAPPNVSGESTIGSKSPSSQSSQARVQSVASSVTKDSTTPSLHDVKTRVDRLRARADHLIAKISVQSAAWSLQSST</sequence>
<dbReference type="OrthoDB" id="4157183at2759"/>
<dbReference type="AlphaFoldDB" id="A0A072NY03"/>
<evidence type="ECO:0000313" key="3">
    <source>
        <dbReference type="Proteomes" id="UP000027920"/>
    </source>
</evidence>
<keyword evidence="3" id="KW-1185">Reference proteome</keyword>
<dbReference type="HOGENOM" id="CLU_1390243_0_0_1"/>
<reference evidence="2 3" key="1">
    <citation type="submission" date="2013-03" db="EMBL/GenBank/DDBJ databases">
        <title>The Genome Sequence of Exophiala aquamarina CBS 119918.</title>
        <authorList>
            <consortium name="The Broad Institute Genomics Platform"/>
            <person name="Cuomo C."/>
            <person name="de Hoog S."/>
            <person name="Gorbushina A."/>
            <person name="Walker B."/>
            <person name="Young S.K."/>
            <person name="Zeng Q."/>
            <person name="Gargeya S."/>
            <person name="Fitzgerald M."/>
            <person name="Haas B."/>
            <person name="Abouelleil A."/>
            <person name="Allen A.W."/>
            <person name="Alvarado L."/>
            <person name="Arachchi H.M."/>
            <person name="Berlin A.M."/>
            <person name="Chapman S.B."/>
            <person name="Gainer-Dewar J."/>
            <person name="Goldberg J."/>
            <person name="Griggs A."/>
            <person name="Gujja S."/>
            <person name="Hansen M."/>
            <person name="Howarth C."/>
            <person name="Imamovic A."/>
            <person name="Ireland A."/>
            <person name="Larimer J."/>
            <person name="McCowan C."/>
            <person name="Murphy C."/>
            <person name="Pearson M."/>
            <person name="Poon T.W."/>
            <person name="Priest M."/>
            <person name="Roberts A."/>
            <person name="Saif S."/>
            <person name="Shea T."/>
            <person name="Sisk P."/>
            <person name="Sykes S."/>
            <person name="Wortman J."/>
            <person name="Nusbaum C."/>
            <person name="Birren B."/>
        </authorList>
    </citation>
    <scope>NUCLEOTIDE SEQUENCE [LARGE SCALE GENOMIC DNA]</scope>
    <source>
        <strain evidence="2 3">CBS 119918</strain>
    </source>
</reference>
<evidence type="ECO:0000256" key="1">
    <source>
        <dbReference type="SAM" id="MobiDB-lite"/>
    </source>
</evidence>
<dbReference type="Proteomes" id="UP000027920">
    <property type="component" value="Unassembled WGS sequence"/>
</dbReference>
<organism evidence="2 3">
    <name type="scientific">Exophiala aquamarina CBS 119918</name>
    <dbReference type="NCBI Taxonomy" id="1182545"/>
    <lineage>
        <taxon>Eukaryota</taxon>
        <taxon>Fungi</taxon>
        <taxon>Dikarya</taxon>
        <taxon>Ascomycota</taxon>
        <taxon>Pezizomycotina</taxon>
        <taxon>Eurotiomycetes</taxon>
        <taxon>Chaetothyriomycetidae</taxon>
        <taxon>Chaetothyriales</taxon>
        <taxon>Herpotrichiellaceae</taxon>
        <taxon>Exophiala</taxon>
    </lineage>
</organism>
<accession>A0A072NY03</accession>
<feature type="region of interest" description="Disordered" evidence="1">
    <location>
        <begin position="147"/>
        <end position="189"/>
    </location>
</feature>
<dbReference type="VEuPathDB" id="FungiDB:A1O9_11912"/>
<name>A0A072NY03_9EURO</name>
<dbReference type="GeneID" id="25286808"/>
<protein>
    <submittedName>
        <fullName evidence="2">Uncharacterized protein</fullName>
    </submittedName>
</protein>
<proteinExistence type="predicted"/>